<evidence type="ECO:0000256" key="1">
    <source>
        <dbReference type="SAM" id="MobiDB-lite"/>
    </source>
</evidence>
<accession>A0A1H2H1A5</accession>
<sequence length="360" mass="38444">MTHDDLPMNDPHVATMVALTAVARERQLTDAGERPFDFADELAEILAAVNARVGGTDELFAGQPATERTELITSLIAAGTQRRPGPDRGIHEATVFRAIVAVTELARQAVAYIADDGRSPFPFADELTDALDSVATRIGGIEELFAGQPITPNMTTVAALLGSALPDTLPGHRSEPVRVLLDVDDQFDAFGLWDDYRWALQGLLIADPDENLPEEARRRAAAADQAIRADYTAQKAAYAENYISTAPQVARDLGLHVPIEVLLGPHYDPAAPAIDPLSEHVTWALTQATVVPATGQAPRDHPGRRPADLPGTRQPTGTGDHPGAKPSPPAPTQPRADSGTIPSPPTKCPSHDHRSHGLHL</sequence>
<feature type="compositionally biased region" description="Basic and acidic residues" evidence="1">
    <location>
        <begin position="298"/>
        <end position="307"/>
    </location>
</feature>
<reference evidence="3" key="1">
    <citation type="submission" date="2016-10" db="EMBL/GenBank/DDBJ databases">
        <authorList>
            <person name="Varghese N."/>
            <person name="Submissions S."/>
        </authorList>
    </citation>
    <scope>NUCLEOTIDE SEQUENCE [LARGE SCALE GENOMIC DNA]</scope>
    <source>
        <strain evidence="3">DSM 45079</strain>
    </source>
</reference>
<protein>
    <submittedName>
        <fullName evidence="2">Uncharacterized protein</fullName>
    </submittedName>
</protein>
<gene>
    <name evidence="2" type="ORF">SAMN04488563_0787</name>
</gene>
<evidence type="ECO:0000313" key="2">
    <source>
        <dbReference type="EMBL" id="SDU25624.1"/>
    </source>
</evidence>
<dbReference type="Proteomes" id="UP000182977">
    <property type="component" value="Chromosome I"/>
</dbReference>
<evidence type="ECO:0000313" key="3">
    <source>
        <dbReference type="Proteomes" id="UP000182977"/>
    </source>
</evidence>
<dbReference type="RefSeq" id="WP_046766388.1">
    <property type="nucleotide sequence ID" value="NZ_KQ061219.1"/>
</dbReference>
<feature type="region of interest" description="Disordered" evidence="1">
    <location>
        <begin position="291"/>
        <end position="360"/>
    </location>
</feature>
<dbReference type="OrthoDB" id="5102110at2"/>
<proteinExistence type="predicted"/>
<organism evidence="2 3">
    <name type="scientific">Jiangella alkaliphila</name>
    <dbReference type="NCBI Taxonomy" id="419479"/>
    <lineage>
        <taxon>Bacteria</taxon>
        <taxon>Bacillati</taxon>
        <taxon>Actinomycetota</taxon>
        <taxon>Actinomycetes</taxon>
        <taxon>Jiangellales</taxon>
        <taxon>Jiangellaceae</taxon>
        <taxon>Jiangella</taxon>
    </lineage>
</organism>
<keyword evidence="3" id="KW-1185">Reference proteome</keyword>
<name>A0A1H2H1A5_9ACTN</name>
<dbReference type="AlphaFoldDB" id="A0A1H2H1A5"/>
<dbReference type="STRING" id="419479.SAMN04488563_0787"/>
<dbReference type="EMBL" id="LT629791">
    <property type="protein sequence ID" value="SDU25624.1"/>
    <property type="molecule type" value="Genomic_DNA"/>
</dbReference>